<protein>
    <submittedName>
        <fullName evidence="2">Phosphoadenosine phosphosulfate reductase family protein</fullName>
    </submittedName>
</protein>
<gene>
    <name evidence="2" type="ORF">LVJ82_04690</name>
</gene>
<dbReference type="Proteomes" id="UP000832011">
    <property type="component" value="Chromosome"/>
</dbReference>
<dbReference type="InterPro" id="IPR002500">
    <property type="entry name" value="PAPS_reduct_dom"/>
</dbReference>
<proteinExistence type="predicted"/>
<name>A0ABY4E4Q9_9NEIS</name>
<dbReference type="InterPro" id="IPR014729">
    <property type="entry name" value="Rossmann-like_a/b/a_fold"/>
</dbReference>
<feature type="domain" description="Phosphoadenosine phosphosulphate reductase" evidence="1">
    <location>
        <begin position="11"/>
        <end position="109"/>
    </location>
</feature>
<evidence type="ECO:0000313" key="3">
    <source>
        <dbReference type="Proteomes" id="UP000832011"/>
    </source>
</evidence>
<dbReference type="EMBL" id="CP091511">
    <property type="protein sequence ID" value="UOO90289.1"/>
    <property type="molecule type" value="Genomic_DNA"/>
</dbReference>
<dbReference type="Gene3D" id="3.40.50.620">
    <property type="entry name" value="HUPs"/>
    <property type="match status" value="1"/>
</dbReference>
<accession>A0ABY4E4Q9</accession>
<organism evidence="2 3">
    <name type="scientific">Vitreoscilla massiliensis</name>
    <dbReference type="NCBI Taxonomy" id="1689272"/>
    <lineage>
        <taxon>Bacteria</taxon>
        <taxon>Pseudomonadati</taxon>
        <taxon>Pseudomonadota</taxon>
        <taxon>Betaproteobacteria</taxon>
        <taxon>Neisseriales</taxon>
        <taxon>Neisseriaceae</taxon>
        <taxon>Vitreoscilla</taxon>
    </lineage>
</organism>
<dbReference type="Pfam" id="PF01507">
    <property type="entry name" value="PAPS_reduct"/>
    <property type="match status" value="1"/>
</dbReference>
<dbReference type="SUPFAM" id="SSF52402">
    <property type="entry name" value="Adenine nucleotide alpha hydrolases-like"/>
    <property type="match status" value="1"/>
</dbReference>
<evidence type="ECO:0000313" key="2">
    <source>
        <dbReference type="EMBL" id="UOO90289.1"/>
    </source>
</evidence>
<dbReference type="RefSeq" id="WP_058355821.1">
    <property type="nucleotide sequence ID" value="NZ_CABKVG010000008.1"/>
</dbReference>
<keyword evidence="3" id="KW-1185">Reference proteome</keyword>
<sequence length="277" mass="32101">MSSSFITEENVLISFSGGRTSGLMLKMFIDANGGTLPTNYKVVFANTGKEHPNTLKFVNDCAVNWGIEIVWLEFKCDEGDKPKQRWKQVSYETASRDGQPFADLIKMRSYLPNPVTRFCTIDMKIRPIQFYCEQILSWTEWNVAIGFRADEMSRVKKLANNKEKFERFAPLAQLSITKREVSEFWQSQAFDLELPNNNGVTDHGNCDLCFLKGEYKRIRLMAEHPEIANWWIEQEQSIGATFRKDAPNYQQLKQFAIKQVDFFGYEREDLADCFCAD</sequence>
<evidence type="ECO:0000259" key="1">
    <source>
        <dbReference type="Pfam" id="PF01507"/>
    </source>
</evidence>
<reference evidence="2 3" key="1">
    <citation type="journal article" date="2022" name="Res Sq">
        <title>Evolution of multicellular longitudinally dividing oral cavity symbionts (Neisseriaceae).</title>
        <authorList>
            <person name="Nyongesa S."/>
            <person name="Weber P."/>
            <person name="Bernet E."/>
            <person name="Pullido F."/>
            <person name="Nieckarz M."/>
            <person name="Delaby M."/>
            <person name="Nieves C."/>
            <person name="Viehboeck T."/>
            <person name="Krause N."/>
            <person name="Rivera-Millot A."/>
            <person name="Nakamura A."/>
            <person name="Vischer N."/>
            <person name="VanNieuwenhze M."/>
            <person name="Brun Y."/>
            <person name="Cava F."/>
            <person name="Bulgheresi S."/>
            <person name="Veyrier F."/>
        </authorList>
    </citation>
    <scope>NUCLEOTIDE SEQUENCE [LARGE SCALE GENOMIC DNA]</scope>
    <source>
        <strain evidence="2 3">SN4</strain>
    </source>
</reference>